<feature type="domain" description="RCK C-terminal" evidence="8">
    <location>
        <begin position="370"/>
        <end position="455"/>
    </location>
</feature>
<dbReference type="Pfam" id="PF02080">
    <property type="entry name" value="TrkA_C"/>
    <property type="match status" value="2"/>
</dbReference>
<gene>
    <name evidence="9" type="primary">trkA</name>
    <name evidence="9" type="ORF">ENI26_00320</name>
</gene>
<dbReference type="NCBIfam" id="NF007039">
    <property type="entry name" value="PRK09496.3-2"/>
    <property type="match status" value="1"/>
</dbReference>
<dbReference type="NCBIfam" id="NF007032">
    <property type="entry name" value="PRK09496.1-4"/>
    <property type="match status" value="1"/>
</dbReference>
<evidence type="ECO:0000259" key="7">
    <source>
        <dbReference type="PROSITE" id="PS51201"/>
    </source>
</evidence>
<keyword evidence="4" id="KW-0630">Potassium</keyword>
<dbReference type="InterPro" id="IPR003148">
    <property type="entry name" value="RCK_N"/>
</dbReference>
<dbReference type="PROSITE" id="PS51202">
    <property type="entry name" value="RCK_C"/>
    <property type="match status" value="2"/>
</dbReference>
<feature type="domain" description="RCK N-terminal" evidence="7">
    <location>
        <begin position="234"/>
        <end position="350"/>
    </location>
</feature>
<feature type="domain" description="RCK N-terminal" evidence="7">
    <location>
        <begin position="1"/>
        <end position="121"/>
    </location>
</feature>
<evidence type="ECO:0000313" key="9">
    <source>
        <dbReference type="EMBL" id="HEC72800.1"/>
    </source>
</evidence>
<evidence type="ECO:0000256" key="2">
    <source>
        <dbReference type="ARBA" id="ARBA00022448"/>
    </source>
</evidence>
<dbReference type="GO" id="GO:0005886">
    <property type="term" value="C:plasma membrane"/>
    <property type="evidence" value="ECO:0007669"/>
    <property type="project" value="InterPro"/>
</dbReference>
<sequence>MKILILGAGQVGASVAATLAKEDDDVTLVDTDNSNLMKLQDHYDIQTIQGEASHPDVLKRAGAADADLLLAVTNSDETNMVACQICHTLYKTPTKIARIRSTGYLSTPQLFDKENPNAIAIDMLISPEQIVTEYIQRLINHPNALQVLDFADGKIQLVAVRAFHGGPLVGHPLRDLSKHIPKTDTRVAAIFRDGRPIAPTGDTTIQADDEVFFIAATKDIQAVMGELRRLEKPYKRIMLAGGGNIGARLAKALEKNYQIKLIEANPDRAEYLSEELSNSIVLLGDVANEELLIEEEIDKVDLFCALTNDDEANILSAMLAKRLGANKVLSLINRAAYVDLVESGTIDIALSPQQATIGSLLAHIRRGDIVAVHSLRRGAAEALEAIAHGDSSSSMVVGRRIDEINLPPGTTIGALVRGEEVLIAHHDTIVESEDHLILFLVNKRYIKEVERLFQVGFSFF</sequence>
<dbReference type="NCBIfam" id="NF007030">
    <property type="entry name" value="PRK09496.1-1"/>
    <property type="match status" value="1"/>
</dbReference>
<dbReference type="InterPro" id="IPR036291">
    <property type="entry name" value="NAD(P)-bd_dom_sf"/>
</dbReference>
<dbReference type="PRINTS" id="PR00335">
    <property type="entry name" value="KUPTAKETRKA"/>
</dbReference>
<organism evidence="9">
    <name type="scientific">Methylophaga aminisulfidivorans</name>
    <dbReference type="NCBI Taxonomy" id="230105"/>
    <lineage>
        <taxon>Bacteria</taxon>
        <taxon>Pseudomonadati</taxon>
        <taxon>Pseudomonadota</taxon>
        <taxon>Gammaproteobacteria</taxon>
        <taxon>Thiotrichales</taxon>
        <taxon>Piscirickettsiaceae</taxon>
        <taxon>Methylophaga</taxon>
    </lineage>
</organism>
<evidence type="ECO:0000256" key="6">
    <source>
        <dbReference type="ARBA" id="ARBA00023065"/>
    </source>
</evidence>
<keyword evidence="5" id="KW-0520">NAD</keyword>
<dbReference type="InterPro" id="IPR006036">
    <property type="entry name" value="K_uptake_TrkA"/>
</dbReference>
<dbReference type="FunFam" id="3.30.70.1450:FF:000001">
    <property type="entry name" value="Trk system potassium transporter TrkA"/>
    <property type="match status" value="1"/>
</dbReference>
<dbReference type="Gene3D" id="3.40.50.720">
    <property type="entry name" value="NAD(P)-binding Rossmann-like Domain"/>
    <property type="match status" value="2"/>
</dbReference>
<dbReference type="FunFam" id="3.40.50.720:FF:000042">
    <property type="entry name" value="Trk system potassium transporter TrkA"/>
    <property type="match status" value="1"/>
</dbReference>
<keyword evidence="6" id="KW-0406">Ion transport</keyword>
<proteinExistence type="predicted"/>
<accession>A0A7C1VPV9</accession>
<dbReference type="PANTHER" id="PTHR43833">
    <property type="entry name" value="POTASSIUM CHANNEL PROTEIN 2-RELATED-RELATED"/>
    <property type="match status" value="1"/>
</dbReference>
<evidence type="ECO:0000259" key="8">
    <source>
        <dbReference type="PROSITE" id="PS51202"/>
    </source>
</evidence>
<dbReference type="PANTHER" id="PTHR43833:SF5">
    <property type="entry name" value="TRK SYSTEM POTASSIUM UPTAKE PROTEIN TRKA"/>
    <property type="match status" value="1"/>
</dbReference>
<evidence type="ECO:0000256" key="3">
    <source>
        <dbReference type="ARBA" id="ARBA00022538"/>
    </source>
</evidence>
<dbReference type="InterPro" id="IPR050721">
    <property type="entry name" value="Trk_Ktr_HKT_K-transport"/>
</dbReference>
<dbReference type="SUPFAM" id="SSF116726">
    <property type="entry name" value="TrkA C-terminal domain-like"/>
    <property type="match status" value="2"/>
</dbReference>
<dbReference type="GO" id="GO:0015079">
    <property type="term" value="F:potassium ion transmembrane transporter activity"/>
    <property type="evidence" value="ECO:0007669"/>
    <property type="project" value="InterPro"/>
</dbReference>
<dbReference type="InterPro" id="IPR006037">
    <property type="entry name" value="RCK_C"/>
</dbReference>
<name>A0A7C1VPV9_9GAMM</name>
<feature type="domain" description="RCK C-terminal" evidence="8">
    <location>
        <begin position="145"/>
        <end position="229"/>
    </location>
</feature>
<protein>
    <recommendedName>
        <fullName evidence="1">Trk system potassium uptake protein TrkA</fullName>
    </recommendedName>
</protein>
<dbReference type="Pfam" id="PF02254">
    <property type="entry name" value="TrkA_N"/>
    <property type="match status" value="2"/>
</dbReference>
<keyword evidence="2" id="KW-0813">Transport</keyword>
<dbReference type="InterPro" id="IPR036721">
    <property type="entry name" value="RCK_C_sf"/>
</dbReference>
<dbReference type="PROSITE" id="PS51201">
    <property type="entry name" value="RCK_N"/>
    <property type="match status" value="2"/>
</dbReference>
<keyword evidence="3" id="KW-0633">Potassium transport</keyword>
<reference evidence="9" key="1">
    <citation type="journal article" date="2020" name="mSystems">
        <title>Genome- and Community-Level Interaction Insights into Carbon Utilization and Element Cycling Functions of Hydrothermarchaeota in Hydrothermal Sediment.</title>
        <authorList>
            <person name="Zhou Z."/>
            <person name="Liu Y."/>
            <person name="Xu W."/>
            <person name="Pan J."/>
            <person name="Luo Z.H."/>
            <person name="Li M."/>
        </authorList>
    </citation>
    <scope>NUCLEOTIDE SEQUENCE [LARGE SCALE GENOMIC DNA]</scope>
    <source>
        <strain evidence="9">HyVt-380</strain>
    </source>
</reference>
<evidence type="ECO:0000256" key="5">
    <source>
        <dbReference type="ARBA" id="ARBA00023027"/>
    </source>
</evidence>
<dbReference type="Gene3D" id="3.30.70.1450">
    <property type="entry name" value="Regulator of K+ conductance, C-terminal domain"/>
    <property type="match status" value="2"/>
</dbReference>
<dbReference type="EMBL" id="DRHY01000010">
    <property type="protein sequence ID" value="HEC72800.1"/>
    <property type="molecule type" value="Genomic_DNA"/>
</dbReference>
<dbReference type="AlphaFoldDB" id="A0A7C1VPV9"/>
<dbReference type="NCBIfam" id="NF007031">
    <property type="entry name" value="PRK09496.1-2"/>
    <property type="match status" value="1"/>
</dbReference>
<comment type="caution">
    <text evidence="9">The sequence shown here is derived from an EMBL/GenBank/DDBJ whole genome shotgun (WGS) entry which is preliminary data.</text>
</comment>
<evidence type="ECO:0000256" key="1">
    <source>
        <dbReference type="ARBA" id="ARBA00017378"/>
    </source>
</evidence>
<dbReference type="Proteomes" id="UP000886384">
    <property type="component" value="Unassembled WGS sequence"/>
</dbReference>
<dbReference type="SUPFAM" id="SSF51735">
    <property type="entry name" value="NAD(P)-binding Rossmann-fold domains"/>
    <property type="match status" value="2"/>
</dbReference>
<evidence type="ECO:0000256" key="4">
    <source>
        <dbReference type="ARBA" id="ARBA00022958"/>
    </source>
</evidence>